<dbReference type="SFLD" id="SFLDG01067">
    <property type="entry name" value="SPASM/twitch_domain_containing"/>
    <property type="match status" value="1"/>
</dbReference>
<evidence type="ECO:0000313" key="7">
    <source>
        <dbReference type="EMBL" id="ANU75983.1"/>
    </source>
</evidence>
<organism evidence="7 8">
    <name type="scientific">Blautia pseudococcoides</name>
    <dbReference type="NCBI Taxonomy" id="1796616"/>
    <lineage>
        <taxon>Bacteria</taxon>
        <taxon>Bacillati</taxon>
        <taxon>Bacillota</taxon>
        <taxon>Clostridia</taxon>
        <taxon>Lachnospirales</taxon>
        <taxon>Lachnospiraceae</taxon>
        <taxon>Blautia</taxon>
    </lineage>
</organism>
<feature type="domain" description="4Fe4S-binding SPASM" evidence="6">
    <location>
        <begin position="208"/>
        <end position="254"/>
    </location>
</feature>
<dbReference type="InterPro" id="IPR050377">
    <property type="entry name" value="Radical_SAM_PqqE_MftC-like"/>
</dbReference>
<dbReference type="AlphaFoldDB" id="A0A1C7IAZ2"/>
<protein>
    <submittedName>
        <fullName evidence="7">Radical SAM protein</fullName>
    </submittedName>
</protein>
<keyword evidence="4" id="KW-0411">Iron-sulfur</keyword>
<dbReference type="GO" id="GO:0046872">
    <property type="term" value="F:metal ion binding"/>
    <property type="evidence" value="ECO:0007669"/>
    <property type="project" value="UniProtKB-KW"/>
</dbReference>
<dbReference type="Gene3D" id="3.20.20.70">
    <property type="entry name" value="Aldolase class I"/>
    <property type="match status" value="1"/>
</dbReference>
<reference evidence="7" key="1">
    <citation type="submission" date="2017-04" db="EMBL/GenBank/DDBJ databases">
        <title>Complete Genome Sequences of Twelve Strains of a Stable Defined Moderately Diverse Mouse Microbiota 2 (sDMDMm2).</title>
        <authorList>
            <person name="Uchimura Y."/>
            <person name="Wyss M."/>
            <person name="Brugiroux S."/>
            <person name="Limenitakis J.P."/>
            <person name="Stecher B."/>
            <person name="McCoy K.D."/>
            <person name="Macpherson A.J."/>
        </authorList>
    </citation>
    <scope>NUCLEOTIDE SEQUENCE</scope>
    <source>
        <strain evidence="7">YL58</strain>
    </source>
</reference>
<dbReference type="PANTHER" id="PTHR11228:SF34">
    <property type="entry name" value="TUNGSTEN-CONTAINING ALDEHYDE FERREDOXIN OXIDOREDUCTASE COFACTOR MODIFYING PROTEIN"/>
    <property type="match status" value="1"/>
</dbReference>
<dbReference type="SUPFAM" id="SSF102114">
    <property type="entry name" value="Radical SAM enzymes"/>
    <property type="match status" value="1"/>
</dbReference>
<accession>A0A1C7IAZ2</accession>
<dbReference type="Pfam" id="PF13186">
    <property type="entry name" value="SPASM"/>
    <property type="match status" value="1"/>
</dbReference>
<keyword evidence="3" id="KW-0408">Iron</keyword>
<proteinExistence type="predicted"/>
<dbReference type="SFLD" id="SFLDS00029">
    <property type="entry name" value="Radical_SAM"/>
    <property type="match status" value="1"/>
</dbReference>
<dbReference type="GO" id="GO:0003824">
    <property type="term" value="F:catalytic activity"/>
    <property type="evidence" value="ECO:0007669"/>
    <property type="project" value="InterPro"/>
</dbReference>
<gene>
    <name evidence="7" type="ORF">A4V09_09550</name>
</gene>
<dbReference type="RefSeq" id="WP_065542160.1">
    <property type="nucleotide sequence ID" value="NZ_CP015405.2"/>
</dbReference>
<name>A0A1C7IAZ2_9FIRM</name>
<dbReference type="Pfam" id="PF04055">
    <property type="entry name" value="Radical_SAM"/>
    <property type="match status" value="1"/>
</dbReference>
<sequence>MEYKSCGILLTENCNARCKMCCDSRGHVRGKTLSKEELTLILENIKECKSINVIGITGGEPMLYPDLIEYIFNYNYGRKMDFTIKTNGFWGKDTEKAREFIVKYKDKIKNLSFSYDEFHKEFIDIQNIINIINIADELEVSTEVVGCFLRSGMTPGEALDLLGDCAYKTTFAWQPVIKTGSALTSFSDDKFYKIFNTDKHEARCIGLLDRTLLINPQLNVYPCCSQVIENTLLLVGNLKNERLKDIINNINCNKVFYEIYTKGFAPFLELLDKKGIEYPHQVTSACEYCQLFFHNDWFLHMLKEEKYFETI</sequence>
<evidence type="ECO:0000259" key="5">
    <source>
        <dbReference type="Pfam" id="PF04055"/>
    </source>
</evidence>
<keyword evidence="1" id="KW-0949">S-adenosyl-L-methionine</keyword>
<evidence type="ECO:0000256" key="3">
    <source>
        <dbReference type="ARBA" id="ARBA00023004"/>
    </source>
</evidence>
<evidence type="ECO:0000256" key="4">
    <source>
        <dbReference type="ARBA" id="ARBA00023014"/>
    </source>
</evidence>
<dbReference type="Proteomes" id="UP000092574">
    <property type="component" value="Chromosome"/>
</dbReference>
<evidence type="ECO:0000313" key="8">
    <source>
        <dbReference type="Proteomes" id="UP000092574"/>
    </source>
</evidence>
<dbReference type="InterPro" id="IPR007197">
    <property type="entry name" value="rSAM"/>
</dbReference>
<evidence type="ECO:0000256" key="1">
    <source>
        <dbReference type="ARBA" id="ARBA00022691"/>
    </source>
</evidence>
<dbReference type="CDD" id="cd21109">
    <property type="entry name" value="SPASM"/>
    <property type="match status" value="1"/>
</dbReference>
<keyword evidence="8" id="KW-1185">Reference proteome</keyword>
<dbReference type="PANTHER" id="PTHR11228">
    <property type="entry name" value="RADICAL SAM DOMAIN PROTEIN"/>
    <property type="match status" value="1"/>
</dbReference>
<dbReference type="InterPro" id="IPR013785">
    <property type="entry name" value="Aldolase_TIM"/>
</dbReference>
<evidence type="ECO:0000259" key="6">
    <source>
        <dbReference type="Pfam" id="PF13186"/>
    </source>
</evidence>
<evidence type="ECO:0000256" key="2">
    <source>
        <dbReference type="ARBA" id="ARBA00022723"/>
    </source>
</evidence>
<dbReference type="CDD" id="cd01335">
    <property type="entry name" value="Radical_SAM"/>
    <property type="match status" value="1"/>
</dbReference>
<dbReference type="InterPro" id="IPR058240">
    <property type="entry name" value="rSAM_sf"/>
</dbReference>
<keyword evidence="2" id="KW-0479">Metal-binding</keyword>
<dbReference type="KEGG" id="byl:A4V09_09550"/>
<feature type="domain" description="Radical SAM core" evidence="5">
    <location>
        <begin position="9"/>
        <end position="130"/>
    </location>
</feature>
<dbReference type="GO" id="GO:0051536">
    <property type="term" value="F:iron-sulfur cluster binding"/>
    <property type="evidence" value="ECO:0007669"/>
    <property type="project" value="UniProtKB-KW"/>
</dbReference>
<dbReference type="STRING" id="1796616.A4V09_09550"/>
<dbReference type="InterPro" id="IPR023885">
    <property type="entry name" value="4Fe4S-binding_SPASM_dom"/>
</dbReference>
<dbReference type="EMBL" id="CP015405">
    <property type="protein sequence ID" value="ANU75983.1"/>
    <property type="molecule type" value="Genomic_DNA"/>
</dbReference>
<dbReference type="OrthoDB" id="9810775at2"/>